<dbReference type="RefSeq" id="WP_120765583.1">
    <property type="nucleotide sequence ID" value="NZ_CP033169.1"/>
</dbReference>
<dbReference type="KEGG" id="bacg:D2962_09035"/>
<dbReference type="PANTHER" id="PTHR33677">
    <property type="entry name" value="TRANSCRIPTIONAL REPRESSOR FRMR-RELATED"/>
    <property type="match status" value="1"/>
</dbReference>
<protein>
    <submittedName>
        <fullName evidence="1">Transcriptional regulator</fullName>
    </submittedName>
</protein>
<dbReference type="CDD" id="cd10148">
    <property type="entry name" value="CsoR-like_DUF156"/>
    <property type="match status" value="1"/>
</dbReference>
<evidence type="ECO:0000313" key="1">
    <source>
        <dbReference type="EMBL" id="AYO30742.1"/>
    </source>
</evidence>
<keyword evidence="2" id="KW-1185">Reference proteome</keyword>
<gene>
    <name evidence="1" type="ORF">D2962_09035</name>
</gene>
<dbReference type="Proteomes" id="UP000280960">
    <property type="component" value="Chromosome"/>
</dbReference>
<accession>A0A3G2R5Q0</accession>
<dbReference type="EMBL" id="CP033169">
    <property type="protein sequence ID" value="AYO30742.1"/>
    <property type="molecule type" value="Genomic_DNA"/>
</dbReference>
<name>A0A3G2R5Q0_9FIRM</name>
<evidence type="ECO:0000313" key="2">
    <source>
        <dbReference type="Proteomes" id="UP000280960"/>
    </source>
</evidence>
<dbReference type="AlphaFoldDB" id="A0A3G2R5Q0"/>
<reference evidence="1 2" key="1">
    <citation type="submission" date="2018-10" db="EMBL/GenBank/DDBJ databases">
        <authorList>
            <person name="Zhang X."/>
        </authorList>
    </citation>
    <scope>NUCLEOTIDE SEQUENCE [LARGE SCALE GENOMIC DNA]</scope>
    <source>
        <strain evidence="1 2">SK-G1</strain>
    </source>
</reference>
<dbReference type="GO" id="GO:0045892">
    <property type="term" value="P:negative regulation of DNA-templated transcription"/>
    <property type="evidence" value="ECO:0007669"/>
    <property type="project" value="UniProtKB-ARBA"/>
</dbReference>
<dbReference type="Gene3D" id="1.20.58.1000">
    <property type="entry name" value="Metal-sensitive repressor, helix protomer"/>
    <property type="match status" value="1"/>
</dbReference>
<dbReference type="InterPro" id="IPR003735">
    <property type="entry name" value="Metal_Tscrpt_repr"/>
</dbReference>
<dbReference type="Pfam" id="PF02583">
    <property type="entry name" value="Trns_repr_metal"/>
    <property type="match status" value="1"/>
</dbReference>
<dbReference type="GO" id="GO:0003677">
    <property type="term" value="F:DNA binding"/>
    <property type="evidence" value="ECO:0007669"/>
    <property type="project" value="InterPro"/>
</dbReference>
<dbReference type="InterPro" id="IPR038390">
    <property type="entry name" value="Metal_Tscrpt_repr_sf"/>
</dbReference>
<sequence length="95" mass="10934">MKCDSNCSYLESKENILRRLKKIEGQVKGIQRMIEEEKYCVDILVQIAAVRAALNKVGLIVFEDHTRGCVAQAMDTEKRDEKISELVDVIFKFIK</sequence>
<proteinExistence type="predicted"/>
<organism evidence="1 2">
    <name type="scientific">Biomaibacter acetigenes</name>
    <dbReference type="NCBI Taxonomy" id="2316383"/>
    <lineage>
        <taxon>Bacteria</taxon>
        <taxon>Bacillati</taxon>
        <taxon>Bacillota</taxon>
        <taxon>Clostridia</taxon>
        <taxon>Thermosediminibacterales</taxon>
        <taxon>Tepidanaerobacteraceae</taxon>
        <taxon>Biomaibacter</taxon>
    </lineage>
</organism>
<dbReference type="GO" id="GO:0046872">
    <property type="term" value="F:metal ion binding"/>
    <property type="evidence" value="ECO:0007669"/>
    <property type="project" value="InterPro"/>
</dbReference>